<dbReference type="EMBL" id="JALHLE010000011">
    <property type="protein sequence ID" value="MCJ2178777.1"/>
    <property type="molecule type" value="Genomic_DNA"/>
</dbReference>
<evidence type="ECO:0000313" key="2">
    <source>
        <dbReference type="EMBL" id="MCJ2178777.1"/>
    </source>
</evidence>
<dbReference type="Proteomes" id="UP001162880">
    <property type="component" value="Unassembled WGS sequence"/>
</dbReference>
<evidence type="ECO:0000313" key="3">
    <source>
        <dbReference type="Proteomes" id="UP001162880"/>
    </source>
</evidence>
<dbReference type="Gene3D" id="3.90.180.10">
    <property type="entry name" value="Medium-chain alcohol dehydrogenases, catalytic domain"/>
    <property type="match status" value="1"/>
</dbReference>
<dbReference type="InterPro" id="IPR013149">
    <property type="entry name" value="ADH-like_C"/>
</dbReference>
<dbReference type="SMART" id="SM00829">
    <property type="entry name" value="PKS_ER"/>
    <property type="match status" value="1"/>
</dbReference>
<dbReference type="SUPFAM" id="SSF50129">
    <property type="entry name" value="GroES-like"/>
    <property type="match status" value="1"/>
</dbReference>
<dbReference type="InterPro" id="IPR011032">
    <property type="entry name" value="GroES-like_sf"/>
</dbReference>
<evidence type="ECO:0000259" key="1">
    <source>
        <dbReference type="SMART" id="SM00829"/>
    </source>
</evidence>
<comment type="caution">
    <text evidence="2">The sequence shown here is derived from an EMBL/GenBank/DDBJ whole genome shotgun (WGS) entry which is preliminary data.</text>
</comment>
<dbReference type="PROSITE" id="PS01162">
    <property type="entry name" value="QOR_ZETA_CRYSTAL"/>
    <property type="match status" value="1"/>
</dbReference>
<protein>
    <submittedName>
        <fullName evidence="2">Zinc-binding alcohol dehydrogenase family protein</fullName>
    </submittedName>
</protein>
<feature type="domain" description="Enoyl reductase (ER)" evidence="1">
    <location>
        <begin position="10"/>
        <end position="318"/>
    </location>
</feature>
<name>A0ABT0B134_9SPHN</name>
<organism evidence="2 3">
    <name type="scientific">Novosphingobium album</name>
    <name type="common">ex Hu et al. 2023</name>
    <dbReference type="NCBI Taxonomy" id="2930093"/>
    <lineage>
        <taxon>Bacteria</taxon>
        <taxon>Pseudomonadati</taxon>
        <taxon>Pseudomonadota</taxon>
        <taxon>Alphaproteobacteria</taxon>
        <taxon>Sphingomonadales</taxon>
        <taxon>Sphingomonadaceae</taxon>
        <taxon>Novosphingobium</taxon>
    </lineage>
</organism>
<reference evidence="2" key="1">
    <citation type="submission" date="2022-03" db="EMBL/GenBank/DDBJ databases">
        <title>Identification of a novel bacterium isolated from mangrove sediments.</title>
        <authorList>
            <person name="Pan X."/>
        </authorList>
    </citation>
    <scope>NUCLEOTIDE SEQUENCE</scope>
    <source>
        <strain evidence="2">B2580</strain>
    </source>
</reference>
<dbReference type="Pfam" id="PF08240">
    <property type="entry name" value="ADH_N"/>
    <property type="match status" value="1"/>
</dbReference>
<keyword evidence="3" id="KW-1185">Reference proteome</keyword>
<dbReference type="InterPro" id="IPR036291">
    <property type="entry name" value="NAD(P)-bd_dom_sf"/>
</dbReference>
<dbReference type="RefSeq" id="WP_243993137.1">
    <property type="nucleotide sequence ID" value="NZ_JALHLE010000011.1"/>
</dbReference>
<dbReference type="Gene3D" id="3.40.50.720">
    <property type="entry name" value="NAD(P)-binding Rossmann-like Domain"/>
    <property type="match status" value="1"/>
</dbReference>
<sequence>MKAVHYSRNGGPEVMEYGELPDPQVGADTVLIAVEWISIEGGDLLNRLVSPPSHTPFIPGYQASGTVVAVGDAVNRFKPGDRVIGFNWNGSHAELFAVPERYAYPVPDGLDLRLASLIPVAFGTAHDSLFEYGEMKPGDFVLVQGAAGGVGLAAVQFASKAGATVIGTASGKERLERIVPFGLHHGIDYRNEDIAERCREITGGKGVDLVLDLAGGQGKDALLRAVKPHGRYAVIGAATGTLPSFTFFELIRKALHVVGISFGRDMHTPRVHELLAEITRQVTDGTLQMPVAAEFALADAVEAHRYVAEEHPFGRVLLKVPSR</sequence>
<dbReference type="InterPro" id="IPR051397">
    <property type="entry name" value="Zn-ADH-like_protein"/>
</dbReference>
<gene>
    <name evidence="2" type="ORF">MTR64_09385</name>
</gene>
<dbReference type="PANTHER" id="PTHR43677:SF4">
    <property type="entry name" value="QUINONE OXIDOREDUCTASE-LIKE PROTEIN 2"/>
    <property type="match status" value="1"/>
</dbReference>
<dbReference type="SUPFAM" id="SSF51735">
    <property type="entry name" value="NAD(P)-binding Rossmann-fold domains"/>
    <property type="match status" value="1"/>
</dbReference>
<dbReference type="InterPro" id="IPR020843">
    <property type="entry name" value="ER"/>
</dbReference>
<proteinExistence type="predicted"/>
<dbReference type="InterPro" id="IPR013154">
    <property type="entry name" value="ADH-like_N"/>
</dbReference>
<accession>A0ABT0B134</accession>
<dbReference type="Pfam" id="PF00107">
    <property type="entry name" value="ADH_zinc_N"/>
    <property type="match status" value="1"/>
</dbReference>
<dbReference type="InterPro" id="IPR002364">
    <property type="entry name" value="Quin_OxRdtase/zeta-crystal_CS"/>
</dbReference>
<dbReference type="PANTHER" id="PTHR43677">
    <property type="entry name" value="SHORT-CHAIN DEHYDROGENASE/REDUCTASE"/>
    <property type="match status" value="1"/>
</dbReference>